<name>A0A9D1P6M0_9FIRM</name>
<accession>A0A9D1P6M0</accession>
<evidence type="ECO:0000313" key="2">
    <source>
        <dbReference type="EMBL" id="HIV27509.1"/>
    </source>
</evidence>
<reference evidence="2" key="1">
    <citation type="submission" date="2020-10" db="EMBL/GenBank/DDBJ databases">
        <authorList>
            <person name="Gilroy R."/>
        </authorList>
    </citation>
    <scope>NUCLEOTIDE SEQUENCE</scope>
    <source>
        <strain evidence="2">CHK183-6373</strain>
    </source>
</reference>
<evidence type="ECO:0008006" key="4">
    <source>
        <dbReference type="Google" id="ProtNLM"/>
    </source>
</evidence>
<sequence length="184" mass="20561">MKVKFIAIIALCVIVVLTMTGCSYTSTQQDMQNTRETANSLAERQPTPTDIEYSLERYNLTRRAYWVNGMRERARTLPCPIADVPLGYVVLLTESGSIVGRFEVDGKVSSLNSYLTPDSTYYSSSSSTISWIADVDGSYGTNDNGVFFFTPDGKYVEWNGSYLYSDIPFEIKNPVVTYAEDVAE</sequence>
<reference evidence="2" key="2">
    <citation type="journal article" date="2021" name="PeerJ">
        <title>Extensive microbial diversity within the chicken gut microbiome revealed by metagenomics and culture.</title>
        <authorList>
            <person name="Gilroy R."/>
            <person name="Ravi A."/>
            <person name="Getino M."/>
            <person name="Pursley I."/>
            <person name="Horton D.L."/>
            <person name="Alikhan N.F."/>
            <person name="Baker D."/>
            <person name="Gharbi K."/>
            <person name="Hall N."/>
            <person name="Watson M."/>
            <person name="Adriaenssens E.M."/>
            <person name="Foster-Nyarko E."/>
            <person name="Jarju S."/>
            <person name="Secka A."/>
            <person name="Antonio M."/>
            <person name="Oren A."/>
            <person name="Chaudhuri R.R."/>
            <person name="La Ragione R."/>
            <person name="Hildebrand F."/>
            <person name="Pallen M.J."/>
        </authorList>
    </citation>
    <scope>NUCLEOTIDE SEQUENCE</scope>
    <source>
        <strain evidence="2">CHK183-6373</strain>
    </source>
</reference>
<proteinExistence type="predicted"/>
<protein>
    <recommendedName>
        <fullName evidence="4">Lipoprotein</fullName>
    </recommendedName>
</protein>
<dbReference type="AlphaFoldDB" id="A0A9D1P6M0"/>
<evidence type="ECO:0000313" key="3">
    <source>
        <dbReference type="Proteomes" id="UP000886884"/>
    </source>
</evidence>
<dbReference type="PROSITE" id="PS51257">
    <property type="entry name" value="PROKAR_LIPOPROTEIN"/>
    <property type="match status" value="1"/>
</dbReference>
<feature type="signal peptide" evidence="1">
    <location>
        <begin position="1"/>
        <end position="25"/>
    </location>
</feature>
<organism evidence="2 3">
    <name type="scientific">Candidatus Ornithocaccomicrobium faecavium</name>
    <dbReference type="NCBI Taxonomy" id="2840890"/>
    <lineage>
        <taxon>Bacteria</taxon>
        <taxon>Bacillati</taxon>
        <taxon>Bacillota</taxon>
        <taxon>Clostridia</taxon>
        <taxon>Candidatus Ornithocaccomicrobium</taxon>
    </lineage>
</organism>
<comment type="caution">
    <text evidence="2">The sequence shown here is derived from an EMBL/GenBank/DDBJ whole genome shotgun (WGS) entry which is preliminary data.</text>
</comment>
<feature type="chain" id="PRO_5039557400" description="Lipoprotein" evidence="1">
    <location>
        <begin position="26"/>
        <end position="184"/>
    </location>
</feature>
<keyword evidence="1" id="KW-0732">Signal</keyword>
<dbReference type="EMBL" id="DVOT01000110">
    <property type="protein sequence ID" value="HIV27509.1"/>
    <property type="molecule type" value="Genomic_DNA"/>
</dbReference>
<dbReference type="Proteomes" id="UP000886884">
    <property type="component" value="Unassembled WGS sequence"/>
</dbReference>
<gene>
    <name evidence="2" type="ORF">IAA64_06040</name>
</gene>
<evidence type="ECO:0000256" key="1">
    <source>
        <dbReference type="SAM" id="SignalP"/>
    </source>
</evidence>